<feature type="repeat" description="WD" evidence="3">
    <location>
        <begin position="849"/>
        <end position="871"/>
    </location>
</feature>
<keyword evidence="4" id="KW-0175">Coiled coil</keyword>
<dbReference type="InterPro" id="IPR027417">
    <property type="entry name" value="P-loop_NTPase"/>
</dbReference>
<evidence type="ECO:0000256" key="5">
    <source>
        <dbReference type="SAM" id="Phobius"/>
    </source>
</evidence>
<proteinExistence type="predicted"/>
<accession>A0A317CEZ1</accession>
<keyword evidence="5" id="KW-1133">Transmembrane helix</keyword>
<keyword evidence="8" id="KW-1185">Reference proteome</keyword>
<gene>
    <name evidence="7" type="ORF">DKW60_12725</name>
</gene>
<evidence type="ECO:0000256" key="3">
    <source>
        <dbReference type="PROSITE-ProRule" id="PRU00221"/>
    </source>
</evidence>
<keyword evidence="1 3" id="KW-0853">WD repeat</keyword>
<sequence length="1129" mass="127406">MSQRPYPGLRAFWRDEIDIFFGRERQIDEILEKLQHSHFLAVLGPSGCGKSSLVRTGVLSALDSGFMCKAGANWLVADMKPGSSPFLALAKALLNDRLFAEHYQRWFPAHSESGSDQWKDEAQYFLQASLQRGPQSMHELLNDLALPEGSAILLLVDQFEEIFRYRRHASNEAGEFVNLMLSACHHPQVYTSITMRSEFLGNCVAFHGLPEAINQGLYLTPSLDRDQLADAITFPARVFDGSVTPELTNRLLNDAGQAMDQLPLLQHALMRLWEHDEDKVLTLEEYEATGGLQRMLNDHLEEAWDELDESQQALAGQLFRLLTEKTPEGHSIRRPVTFGEALNLPNATRENMLEMINVFRRSGRHFLMPPLSVELKDNTVIDITHESLIRQWKRLNDWVDAEAEHGLLYQRLENTALRYQQGEAALLSSPELEIALHWRETEKPSANWSQRYGDNFQSVMAFLEKSVQAKRTAEEQKQEQLRAKSRRALMTTLLGFVIAVGAAVFGWMAAISNEKKVAEAKVRVQESVDQVRQAEALVEEKSEQVIKAQAVAEETKQALNQESVIQQDLERKYEDLRYLAEAVEIKSKAIESYGSTAADVEEGRQSVYDKTLYESLIIQARLFMQNERYPEARKALLDAEIWRDKSADYLDYQLKLMQRKLEISGLSPSLWYEKVNTPLYSAAIDTKRNALISVGEDGWIFINKQGEMALKYRLQVTTPEGRRMPVDTETIQDIAVSPSGDGFATVDDAGQIILWQWPNEEHGRGSGNPDLLAKEPVFYLSQKLEGVKRAKAITYSPDGQYLAVGYVGNPGMVSLWKLEPGYLSLVWTGKEHNSQISEGGLSFASQDVLASASHDGSVRFWALDSDDQAVSILQPLRHPTSVLGMSFSKDRKLLATAAGKQVFIWDWQQGKLLHSFFTEHQGVLFSLQWVEDQFGIERLVTAGQDKTMRFWKVSAKEKYQVLLAVFNGHEAEVAVSRLAYDQNRRQLYSPGKDGSLLQWRTNLPWTQLIPIAQGSPESTALSADGSLLAVGLNDGIMQLYRIGTPLPIIEKQVGTGPVEELLFNPKTQQLVALTQERHLGWKLSFWRYSELTGLSAEGSVEGQMNWIQGMTFNPICTVPLLMAPLRLLI</sequence>
<name>A0A317CEZ1_9GAMM</name>
<feature type="transmembrane region" description="Helical" evidence="5">
    <location>
        <begin position="488"/>
        <end position="510"/>
    </location>
</feature>
<dbReference type="SUPFAM" id="SSF52540">
    <property type="entry name" value="P-loop containing nucleoside triphosphate hydrolases"/>
    <property type="match status" value="1"/>
</dbReference>
<dbReference type="Gene3D" id="3.40.50.300">
    <property type="entry name" value="P-loop containing nucleotide triphosphate hydrolases"/>
    <property type="match status" value="1"/>
</dbReference>
<keyword evidence="5" id="KW-0812">Transmembrane</keyword>
<dbReference type="SMART" id="SM00320">
    <property type="entry name" value="WD40"/>
    <property type="match status" value="7"/>
</dbReference>
<evidence type="ECO:0000313" key="7">
    <source>
        <dbReference type="EMBL" id="PWQ96641.1"/>
    </source>
</evidence>
<dbReference type="InterPro" id="IPR049052">
    <property type="entry name" value="nSTAND1"/>
</dbReference>
<protein>
    <recommendedName>
        <fullName evidence="6">Novel STAND NTPase 1 domain-containing protein</fullName>
    </recommendedName>
</protein>
<dbReference type="OrthoDB" id="5623591at2"/>
<keyword evidence="5" id="KW-0472">Membrane</keyword>
<dbReference type="Proteomes" id="UP000245539">
    <property type="component" value="Unassembled WGS sequence"/>
</dbReference>
<dbReference type="Gene3D" id="2.130.10.10">
    <property type="entry name" value="YVTN repeat-like/Quinoprotein amine dehydrogenase"/>
    <property type="match status" value="3"/>
</dbReference>
<dbReference type="InterPro" id="IPR036322">
    <property type="entry name" value="WD40_repeat_dom_sf"/>
</dbReference>
<dbReference type="Pfam" id="PF00400">
    <property type="entry name" value="WD40"/>
    <property type="match status" value="2"/>
</dbReference>
<dbReference type="SUPFAM" id="SSF50978">
    <property type="entry name" value="WD40 repeat-like"/>
    <property type="match status" value="2"/>
</dbReference>
<dbReference type="PANTHER" id="PTHR19848">
    <property type="entry name" value="WD40 REPEAT PROTEIN"/>
    <property type="match status" value="1"/>
</dbReference>
<dbReference type="AlphaFoldDB" id="A0A317CEZ1"/>
<evidence type="ECO:0000256" key="4">
    <source>
        <dbReference type="SAM" id="Coils"/>
    </source>
</evidence>
<evidence type="ECO:0000256" key="1">
    <source>
        <dbReference type="ARBA" id="ARBA00022574"/>
    </source>
</evidence>
<dbReference type="Pfam" id="PF20703">
    <property type="entry name" value="nSTAND1"/>
    <property type="match status" value="1"/>
</dbReference>
<dbReference type="InterPro" id="IPR015943">
    <property type="entry name" value="WD40/YVTN_repeat-like_dom_sf"/>
</dbReference>
<feature type="coiled-coil region" evidence="4">
    <location>
        <begin position="517"/>
        <end position="586"/>
    </location>
</feature>
<dbReference type="InterPro" id="IPR001680">
    <property type="entry name" value="WD40_rpt"/>
</dbReference>
<keyword evidence="2" id="KW-0677">Repeat</keyword>
<feature type="repeat" description="WD" evidence="3">
    <location>
        <begin position="917"/>
        <end position="961"/>
    </location>
</feature>
<reference evidence="7 8" key="1">
    <citation type="submission" date="2018-05" db="EMBL/GenBank/DDBJ databases">
        <title>Leucothrix arctica sp. nov., isolated from Arctic seawater.</title>
        <authorList>
            <person name="Choi A."/>
            <person name="Baek K."/>
        </authorList>
    </citation>
    <scope>NUCLEOTIDE SEQUENCE [LARGE SCALE GENOMIC DNA]</scope>
    <source>
        <strain evidence="7 8">JCM 18388</strain>
    </source>
</reference>
<comment type="caution">
    <text evidence="7">The sequence shown here is derived from an EMBL/GenBank/DDBJ whole genome shotgun (WGS) entry which is preliminary data.</text>
</comment>
<evidence type="ECO:0000256" key="2">
    <source>
        <dbReference type="ARBA" id="ARBA00022737"/>
    </source>
</evidence>
<feature type="domain" description="Novel STAND NTPase 1" evidence="6">
    <location>
        <begin position="5"/>
        <end position="422"/>
    </location>
</feature>
<evidence type="ECO:0000313" key="8">
    <source>
        <dbReference type="Proteomes" id="UP000245539"/>
    </source>
</evidence>
<organism evidence="7 8">
    <name type="scientific">Leucothrix pacifica</name>
    <dbReference type="NCBI Taxonomy" id="1247513"/>
    <lineage>
        <taxon>Bacteria</taxon>
        <taxon>Pseudomonadati</taxon>
        <taxon>Pseudomonadota</taxon>
        <taxon>Gammaproteobacteria</taxon>
        <taxon>Thiotrichales</taxon>
        <taxon>Thiotrichaceae</taxon>
        <taxon>Leucothrix</taxon>
    </lineage>
</organism>
<dbReference type="EMBL" id="QGKM01000036">
    <property type="protein sequence ID" value="PWQ96641.1"/>
    <property type="molecule type" value="Genomic_DNA"/>
</dbReference>
<dbReference type="PROSITE" id="PS50082">
    <property type="entry name" value="WD_REPEATS_2"/>
    <property type="match status" value="2"/>
</dbReference>
<dbReference type="RefSeq" id="WP_109838031.1">
    <property type="nucleotide sequence ID" value="NZ_QGKM01000036.1"/>
</dbReference>
<evidence type="ECO:0000259" key="6">
    <source>
        <dbReference type="Pfam" id="PF20703"/>
    </source>
</evidence>
<dbReference type="PANTHER" id="PTHR19848:SF8">
    <property type="entry name" value="F-BOX AND WD REPEAT DOMAIN CONTAINING 7"/>
    <property type="match status" value="1"/>
</dbReference>